<keyword evidence="2" id="KW-1185">Reference proteome</keyword>
<evidence type="ECO:0000313" key="1">
    <source>
        <dbReference type="EMBL" id="GAA4749126.1"/>
    </source>
</evidence>
<reference evidence="2" key="1">
    <citation type="journal article" date="2019" name="Int. J. Syst. Evol. Microbiol.">
        <title>The Global Catalogue of Microorganisms (GCM) 10K type strain sequencing project: providing services to taxonomists for standard genome sequencing and annotation.</title>
        <authorList>
            <consortium name="The Broad Institute Genomics Platform"/>
            <consortium name="The Broad Institute Genome Sequencing Center for Infectious Disease"/>
            <person name="Wu L."/>
            <person name="Ma J."/>
        </authorList>
    </citation>
    <scope>NUCLEOTIDE SEQUENCE [LARGE SCALE GENOMIC DNA]</scope>
    <source>
        <strain evidence="2">JCM 18077</strain>
    </source>
</reference>
<evidence type="ECO:0008006" key="3">
    <source>
        <dbReference type="Google" id="ProtNLM"/>
    </source>
</evidence>
<protein>
    <recommendedName>
        <fullName evidence="3">Lipoprotein</fullName>
    </recommendedName>
</protein>
<proteinExistence type="predicted"/>
<dbReference type="EMBL" id="BAABIE010000008">
    <property type="protein sequence ID" value="GAA4749126.1"/>
    <property type="molecule type" value="Genomic_DNA"/>
</dbReference>
<comment type="caution">
    <text evidence="1">The sequence shown here is derived from an EMBL/GenBank/DDBJ whole genome shotgun (WGS) entry which is preliminary data.</text>
</comment>
<gene>
    <name evidence="1" type="ORF">GCM10023217_19190</name>
</gene>
<accession>A0ABP8Z888</accession>
<dbReference type="PROSITE" id="PS51257">
    <property type="entry name" value="PROKAR_LIPOPROTEIN"/>
    <property type="match status" value="1"/>
</dbReference>
<evidence type="ECO:0000313" key="2">
    <source>
        <dbReference type="Proteomes" id="UP001500822"/>
    </source>
</evidence>
<sequence length="509" mass="52855">MTTLSRRFGAVSTAVLLLGIVGCSTDGRAMPSTAASSASVVTDTGIDFSSEDFVVRADGGVAPVGTEVTVTPSEAALPGDWAQFATAAGPAADITLEDGRQPATPISIEFTKVANEKANFVLTETDGEVELLPRIPGQRLATETTHLSTFWPVVFDVNRYGAYAGDAIGTALNISSEPPSCYRGDGVNAAGSARVSKVAGNVLYPCIETNGSDAELSLQSNSGLTWTVATDPQWRPMLPTTFKLSSAVTASAWGNADPALTRGAALLLPEATTILTTDSFVATEVKAVVNPVLSQIRTGALAVDIFVPDQIAKNMTKASCATDLLQSSTGTIAAAVMQSAASCVGSVVGGSAAEVIGIVVDGGGALWTQLEGIVRTASMTDDVTFQVTPTDSTDRVGAEIDRALVEPMLGTWTGPVDQPSSSRDYSTVLTLRHDGRTVVGTVEYPELRCSGTLHGAQMAGDVLKIHETITVNGQCVEEVDLELRMDGDKLAYRFGSGRGIGTASLSRVR</sequence>
<dbReference type="Proteomes" id="UP001500822">
    <property type="component" value="Unassembled WGS sequence"/>
</dbReference>
<organism evidence="1 2">
    <name type="scientific">Gordonia alkaliphila</name>
    <dbReference type="NCBI Taxonomy" id="1053547"/>
    <lineage>
        <taxon>Bacteria</taxon>
        <taxon>Bacillati</taxon>
        <taxon>Actinomycetota</taxon>
        <taxon>Actinomycetes</taxon>
        <taxon>Mycobacteriales</taxon>
        <taxon>Gordoniaceae</taxon>
        <taxon>Gordonia</taxon>
    </lineage>
</organism>
<name>A0ABP8Z888_9ACTN</name>